<dbReference type="Proteomes" id="UP000664495">
    <property type="component" value="Unassembled WGS sequence"/>
</dbReference>
<dbReference type="RefSeq" id="WP_207110159.1">
    <property type="nucleotide sequence ID" value="NZ_JAFLVR010000060.1"/>
</dbReference>
<name>A0ABS3HLW2_9ENTE</name>
<evidence type="ECO:0000313" key="2">
    <source>
        <dbReference type="Proteomes" id="UP000664495"/>
    </source>
</evidence>
<sequence length="99" mass="11574">MIGIDNELEQLFLKAQQNGQAVIKDRWARGNYGCCSTRAPLVEKYRIEINDRECLFYIWGFLAVSMDRSSRSASINKDYRASNYDQKTIDWFIQKAINL</sequence>
<dbReference type="EMBL" id="JAFLVR010000060">
    <property type="protein sequence ID" value="MBO0454421.1"/>
    <property type="molecule type" value="Genomic_DNA"/>
</dbReference>
<reference evidence="1 2" key="1">
    <citation type="submission" date="2021-03" db="EMBL/GenBank/DDBJ databases">
        <title>Enterococcal diversity collection.</title>
        <authorList>
            <person name="Gilmore M.S."/>
            <person name="Schwartzman J."/>
            <person name="Van Tyne D."/>
            <person name="Martin M."/>
            <person name="Earl A.M."/>
            <person name="Manson A.L."/>
            <person name="Straub T."/>
            <person name="Salamzade R."/>
            <person name="Saavedra J."/>
            <person name="Lebreton F."/>
            <person name="Prichula J."/>
            <person name="Schaufler K."/>
            <person name="Gaca A."/>
            <person name="Sgardioli B."/>
            <person name="Wagenaar J."/>
            <person name="Strong T."/>
        </authorList>
    </citation>
    <scope>NUCLEOTIDE SEQUENCE [LARGE SCALE GENOMIC DNA]</scope>
    <source>
        <strain evidence="1 2">MJM16</strain>
    </source>
</reference>
<comment type="caution">
    <text evidence="1">The sequence shown here is derived from an EMBL/GenBank/DDBJ whole genome shotgun (WGS) entry which is preliminary data.</text>
</comment>
<gene>
    <name evidence="1" type="ORF">JZO85_19360</name>
</gene>
<accession>A0ABS3HLW2</accession>
<keyword evidence="2" id="KW-1185">Reference proteome</keyword>
<protein>
    <recommendedName>
        <fullName evidence="3">Resolvase/invertase-type recombinase catalytic domain-containing protein</fullName>
    </recommendedName>
</protein>
<organism evidence="1 2">
    <name type="scientific">Candidatus Enterococcus murrayae</name>
    <dbReference type="NCBI Taxonomy" id="2815321"/>
    <lineage>
        <taxon>Bacteria</taxon>
        <taxon>Bacillati</taxon>
        <taxon>Bacillota</taxon>
        <taxon>Bacilli</taxon>
        <taxon>Lactobacillales</taxon>
        <taxon>Enterococcaceae</taxon>
        <taxon>Enterococcus</taxon>
    </lineage>
</organism>
<proteinExistence type="predicted"/>
<evidence type="ECO:0008006" key="3">
    <source>
        <dbReference type="Google" id="ProtNLM"/>
    </source>
</evidence>
<evidence type="ECO:0000313" key="1">
    <source>
        <dbReference type="EMBL" id="MBO0454421.1"/>
    </source>
</evidence>